<dbReference type="GO" id="GO:0005886">
    <property type="term" value="C:plasma membrane"/>
    <property type="evidence" value="ECO:0007669"/>
    <property type="project" value="UniProtKB-SubCell"/>
</dbReference>
<protein>
    <recommendedName>
        <fullName evidence="14">Carboxypeptidase</fullName>
        <ecNumber evidence="14">3.4.16.-</ecNumber>
    </recommendedName>
</protein>
<dbReference type="GO" id="GO:0004185">
    <property type="term" value="F:serine-type carboxypeptidase activity"/>
    <property type="evidence" value="ECO:0007669"/>
    <property type="project" value="UniProtKB-UniRule"/>
</dbReference>
<evidence type="ECO:0000256" key="6">
    <source>
        <dbReference type="ARBA" id="ARBA00022645"/>
    </source>
</evidence>
<dbReference type="PANTHER" id="PTHR11802:SF189">
    <property type="entry name" value="CARBOXYPEPTIDASE"/>
    <property type="match status" value="1"/>
</dbReference>
<keyword evidence="5" id="KW-0336">GPI-anchor</keyword>
<evidence type="ECO:0000313" key="16">
    <source>
        <dbReference type="EMBL" id="KAL1588141.1"/>
    </source>
</evidence>
<dbReference type="EMBL" id="JAAQHG020000008">
    <property type="protein sequence ID" value="KAL1588141.1"/>
    <property type="molecule type" value="Genomic_DNA"/>
</dbReference>
<dbReference type="EC" id="3.4.16.-" evidence="14"/>
<accession>A0AB34KX79</accession>
<comment type="subcellular location">
    <subcellularLocation>
        <location evidence="2">Cell membrane</location>
        <topology evidence="2">Lipid-anchor</topology>
        <topology evidence="2">GPI-anchor</topology>
    </subcellularLocation>
</comment>
<dbReference type="SUPFAM" id="SSF53474">
    <property type="entry name" value="alpha/beta-Hydrolases"/>
    <property type="match status" value="1"/>
</dbReference>
<evidence type="ECO:0000313" key="17">
    <source>
        <dbReference type="Proteomes" id="UP000803884"/>
    </source>
</evidence>
<feature type="region of interest" description="Disordered" evidence="15">
    <location>
        <begin position="624"/>
        <end position="650"/>
    </location>
</feature>
<evidence type="ECO:0000256" key="3">
    <source>
        <dbReference type="ARBA" id="ARBA00009431"/>
    </source>
</evidence>
<dbReference type="PROSITE" id="PS00560">
    <property type="entry name" value="CARBOXYPEPT_SER_HIS"/>
    <property type="match status" value="1"/>
</dbReference>
<keyword evidence="9 14" id="KW-0378">Hydrolase</keyword>
<evidence type="ECO:0000256" key="9">
    <source>
        <dbReference type="ARBA" id="ARBA00022801"/>
    </source>
</evidence>
<evidence type="ECO:0000256" key="15">
    <source>
        <dbReference type="SAM" id="MobiDB-lite"/>
    </source>
</evidence>
<sequence length="675" mass="73405">MKYFGVTSTVSLLALAGLGDAQFPSMPEGVTVKESRFGDGVSLSWKENDICETTEGVRSYTGYVHLPPGSLDDLGEEQDYPINTFFWFFEARKSPENAPLAIWMNGGPGSSSMLGLFVENGPCYVHSDSNSTYLSEYSWSNEVNMLFLDQPVQVGLSYDTLQNITNNLVTGDVELLNDTVPEQNATFLVGTYPSQDGNQTALGSVNAAKAAWHFLQTFTQEFPAYYPNDSRISIATESYGGRYGPAFASYFEEQNQRIENGTFTDDDGENAILHIDTLMIINGCIDRLVQWPAYPTMAFNNTYGIEAVNETQWRNMTDSFERPGACKDQIIDCREAAAVGDPQNLGTNATVNDICEAAETFCRANVLNPYVLYSGRNYYDIATLDPAPTPPSFYEGFLNQQHVQEGMGVPLNWTQSSSTVSAAFRGIGDYPRDGWLDDLAYLLDNGIKVALVYGDRDYACNWYGGELVSLAINYSATGAFAASGYAGIQTNATYTGGQVRQHGNLSFSRVYQAGHEVPAYQPETAYEIFMRVLFNKDVATGQITTGAGSNYSSSGPADTLAFRNEQFEQPLQFCYTLDPGSTCTEEQIESVLNGSATICRYIVKDRNSTQLFPELMGTLGEEGCGSGSPGNGTLGGNGTMGVGGSPSPSPYEGDARSLSVSLFAVVLGFMAQTLL</sequence>
<evidence type="ECO:0000256" key="14">
    <source>
        <dbReference type="RuleBase" id="RU361156"/>
    </source>
</evidence>
<comment type="similarity">
    <text evidence="3 14">Belongs to the peptidase S10 family.</text>
</comment>
<dbReference type="Gene3D" id="3.40.50.1820">
    <property type="entry name" value="alpha/beta hydrolase"/>
    <property type="match status" value="1"/>
</dbReference>
<gene>
    <name evidence="16" type="ORF">WHR41_03283</name>
</gene>
<organism evidence="16 17">
    <name type="scientific">Cladosporium halotolerans</name>
    <dbReference type="NCBI Taxonomy" id="1052096"/>
    <lineage>
        <taxon>Eukaryota</taxon>
        <taxon>Fungi</taxon>
        <taxon>Dikarya</taxon>
        <taxon>Ascomycota</taxon>
        <taxon>Pezizomycotina</taxon>
        <taxon>Dothideomycetes</taxon>
        <taxon>Dothideomycetidae</taxon>
        <taxon>Cladosporiales</taxon>
        <taxon>Cladosporiaceae</taxon>
        <taxon>Cladosporium</taxon>
    </lineage>
</organism>
<keyword evidence="8 14" id="KW-0732">Signal</keyword>
<dbReference type="InterPro" id="IPR029058">
    <property type="entry name" value="AB_hydrolase_fold"/>
</dbReference>
<dbReference type="InterPro" id="IPR018202">
    <property type="entry name" value="Ser_caboxypep_ser_AS"/>
</dbReference>
<feature type="compositionally biased region" description="Gly residues" evidence="15">
    <location>
        <begin position="624"/>
        <end position="644"/>
    </location>
</feature>
<keyword evidence="7 14" id="KW-0645">Protease</keyword>
<dbReference type="Pfam" id="PF00450">
    <property type="entry name" value="Peptidase_S10"/>
    <property type="match status" value="1"/>
</dbReference>
<evidence type="ECO:0000256" key="4">
    <source>
        <dbReference type="ARBA" id="ARBA00022475"/>
    </source>
</evidence>
<evidence type="ECO:0000256" key="8">
    <source>
        <dbReference type="ARBA" id="ARBA00022729"/>
    </source>
</evidence>
<dbReference type="RefSeq" id="XP_069231246.1">
    <property type="nucleotide sequence ID" value="XM_069371889.1"/>
</dbReference>
<evidence type="ECO:0000256" key="7">
    <source>
        <dbReference type="ARBA" id="ARBA00022670"/>
    </source>
</evidence>
<comment type="catalytic activity">
    <reaction evidence="1">
        <text>Preferential release of a C-terminal arginine or lysine residue.</text>
        <dbReference type="EC" id="3.4.16.6"/>
    </reaction>
</comment>
<keyword evidence="11" id="KW-0325">Glycoprotein</keyword>
<evidence type="ECO:0000256" key="2">
    <source>
        <dbReference type="ARBA" id="ARBA00004609"/>
    </source>
</evidence>
<name>A0AB34KX79_9PEZI</name>
<dbReference type="GO" id="GO:0098552">
    <property type="term" value="C:side of membrane"/>
    <property type="evidence" value="ECO:0007669"/>
    <property type="project" value="UniProtKB-KW"/>
</dbReference>
<keyword evidence="12" id="KW-0449">Lipoprotein</keyword>
<keyword evidence="10" id="KW-0843">Virulence</keyword>
<feature type="chain" id="PRO_5044045070" description="Carboxypeptidase" evidence="14">
    <location>
        <begin position="22"/>
        <end position="675"/>
    </location>
</feature>
<dbReference type="AlphaFoldDB" id="A0AB34KX79"/>
<dbReference type="Proteomes" id="UP000803884">
    <property type="component" value="Unassembled WGS sequence"/>
</dbReference>
<dbReference type="InterPro" id="IPR033124">
    <property type="entry name" value="Ser_caboxypep_his_AS"/>
</dbReference>
<dbReference type="GO" id="GO:0000324">
    <property type="term" value="C:fungal-type vacuole"/>
    <property type="evidence" value="ECO:0007669"/>
    <property type="project" value="TreeGrafter"/>
</dbReference>
<keyword evidence="5" id="KW-0472">Membrane</keyword>
<comment type="function">
    <text evidence="13">Extracellular serine carboxypeptidase that contributes to pathogenicity.</text>
</comment>
<evidence type="ECO:0000256" key="11">
    <source>
        <dbReference type="ARBA" id="ARBA00023180"/>
    </source>
</evidence>
<evidence type="ECO:0000256" key="1">
    <source>
        <dbReference type="ARBA" id="ARBA00001003"/>
    </source>
</evidence>
<evidence type="ECO:0000256" key="10">
    <source>
        <dbReference type="ARBA" id="ARBA00023026"/>
    </source>
</evidence>
<reference evidence="16 17" key="1">
    <citation type="journal article" date="2020" name="Microbiol. Resour. Announc.">
        <title>Draft Genome Sequence of a Cladosporium Species Isolated from the Mesophotic Ascidian Didemnum maculosum.</title>
        <authorList>
            <person name="Gioti A."/>
            <person name="Siaperas R."/>
            <person name="Nikolaivits E."/>
            <person name="Le Goff G."/>
            <person name="Ouazzani J."/>
            <person name="Kotoulas G."/>
            <person name="Topakas E."/>
        </authorList>
    </citation>
    <scope>NUCLEOTIDE SEQUENCE [LARGE SCALE GENOMIC DNA]</scope>
    <source>
        <strain evidence="16 17">TM138-S3</strain>
    </source>
</reference>
<evidence type="ECO:0000256" key="12">
    <source>
        <dbReference type="ARBA" id="ARBA00023288"/>
    </source>
</evidence>
<dbReference type="GeneID" id="96004727"/>
<comment type="caution">
    <text evidence="16">The sequence shown here is derived from an EMBL/GenBank/DDBJ whole genome shotgun (WGS) entry which is preliminary data.</text>
</comment>
<dbReference type="PROSITE" id="PS00131">
    <property type="entry name" value="CARBOXYPEPT_SER_SER"/>
    <property type="match status" value="1"/>
</dbReference>
<keyword evidence="17" id="KW-1185">Reference proteome</keyword>
<evidence type="ECO:0000256" key="5">
    <source>
        <dbReference type="ARBA" id="ARBA00022622"/>
    </source>
</evidence>
<evidence type="ECO:0000256" key="13">
    <source>
        <dbReference type="ARBA" id="ARBA00037356"/>
    </source>
</evidence>
<dbReference type="PANTHER" id="PTHR11802">
    <property type="entry name" value="SERINE PROTEASE FAMILY S10 SERINE CARBOXYPEPTIDASE"/>
    <property type="match status" value="1"/>
</dbReference>
<proteinExistence type="inferred from homology"/>
<keyword evidence="6 14" id="KW-0121">Carboxypeptidase</keyword>
<dbReference type="InterPro" id="IPR001563">
    <property type="entry name" value="Peptidase_S10"/>
</dbReference>
<dbReference type="GO" id="GO:0006508">
    <property type="term" value="P:proteolysis"/>
    <property type="evidence" value="ECO:0007669"/>
    <property type="project" value="UniProtKB-KW"/>
</dbReference>
<feature type="signal peptide" evidence="14">
    <location>
        <begin position="1"/>
        <end position="21"/>
    </location>
</feature>
<dbReference type="PRINTS" id="PR00724">
    <property type="entry name" value="CRBOXYPTASEC"/>
</dbReference>
<keyword evidence="4" id="KW-1003">Cell membrane</keyword>